<feature type="compositionally biased region" description="Low complexity" evidence="1">
    <location>
        <begin position="293"/>
        <end position="323"/>
    </location>
</feature>
<dbReference type="AlphaFoldDB" id="A0A177C8X4"/>
<dbReference type="InParanoid" id="A0A177C8X4"/>
<name>A0A177C8X4_9PLEO</name>
<dbReference type="RefSeq" id="XP_018034201.1">
    <property type="nucleotide sequence ID" value="XM_018182076.1"/>
</dbReference>
<protein>
    <submittedName>
        <fullName evidence="2">Uncharacterized protein</fullName>
    </submittedName>
</protein>
<feature type="compositionally biased region" description="Acidic residues" evidence="1">
    <location>
        <begin position="111"/>
        <end position="137"/>
    </location>
</feature>
<feature type="compositionally biased region" description="Basic and acidic residues" evidence="1">
    <location>
        <begin position="229"/>
        <end position="245"/>
    </location>
</feature>
<keyword evidence="3" id="KW-1185">Reference proteome</keyword>
<feature type="compositionally biased region" description="Basic and acidic residues" evidence="1">
    <location>
        <begin position="274"/>
        <end position="283"/>
    </location>
</feature>
<dbReference type="Proteomes" id="UP000077069">
    <property type="component" value="Unassembled WGS sequence"/>
</dbReference>
<feature type="compositionally biased region" description="Polar residues" evidence="1">
    <location>
        <begin position="142"/>
        <end position="157"/>
    </location>
</feature>
<gene>
    <name evidence="2" type="ORF">CC84DRAFT_1207100</name>
</gene>
<organism evidence="2 3">
    <name type="scientific">Paraphaeosphaeria sporulosa</name>
    <dbReference type="NCBI Taxonomy" id="1460663"/>
    <lineage>
        <taxon>Eukaryota</taxon>
        <taxon>Fungi</taxon>
        <taxon>Dikarya</taxon>
        <taxon>Ascomycota</taxon>
        <taxon>Pezizomycotina</taxon>
        <taxon>Dothideomycetes</taxon>
        <taxon>Pleosporomycetidae</taxon>
        <taxon>Pleosporales</taxon>
        <taxon>Massarineae</taxon>
        <taxon>Didymosphaeriaceae</taxon>
        <taxon>Paraphaeosphaeria</taxon>
    </lineage>
</organism>
<feature type="region of interest" description="Disordered" evidence="1">
    <location>
        <begin position="111"/>
        <end position="351"/>
    </location>
</feature>
<feature type="compositionally biased region" description="Low complexity" evidence="1">
    <location>
        <begin position="163"/>
        <end position="188"/>
    </location>
</feature>
<feature type="region of interest" description="Disordered" evidence="1">
    <location>
        <begin position="624"/>
        <end position="660"/>
    </location>
</feature>
<dbReference type="GeneID" id="28765562"/>
<evidence type="ECO:0000256" key="1">
    <source>
        <dbReference type="SAM" id="MobiDB-lite"/>
    </source>
</evidence>
<sequence>MAMPLGARGAQWFANMTEAAVGQPVDPWLLSEYRSAPVNSYSSLPPERFGTTEAFATYTENNYAQHLRDGFPARQEPELNFAMTEPVQLHLPTGEELAAIHTEWALVDPEYEDAEGSDGADAEGVEDDDVEEVEDDNIGVGENQNTTEEPNIDSGFQKQMEGQPAVQAQPTQQRQPTSQPQQVPQRQQKISIRKSAWNRQAKQAAETKKRDSKSPTIKRKRPGTTTIDELAKQHEGGTPPERAKFDAGYTEPKTFSSPVPLAKGQKRYTSATEDLEKEHGDQRPHKKAKVHSESVPKPSPESKLPKQNQNQNQNQKQKQKPQPVKSIQEQAQLASSPLPASNPVPRPHRFSVQISDRTVTLYESLKIPGLHVLPELEKKGEVTPWTANHLTLLYIHSYIQDNIQLCDLITDVWIRAFQERNRSKSLPQMWMPNKSHVERDLKIVKKNKQHHMKEYHRIGLPDVPKWQHKLPLPTLSNNVTDFDPKLLNALYHHTAEGNGARMLWADALALCGTRAEDWFLACKKEGIEVHPDLVFNVMCATLRSCRRRLTLKIEEVEQDKWCRRYHLHSKWGLECHRPTADEDDEDEQYARLQAAVSAHAASNSGDGEVDDDLGADILQEFNNQVEERGDNDLYHPRTPIPKAATVEVVGSDGDDSSEED</sequence>
<feature type="compositionally biased region" description="Polar residues" evidence="1">
    <location>
        <begin position="325"/>
        <end position="339"/>
    </location>
</feature>
<accession>A0A177C8X4</accession>
<evidence type="ECO:0000313" key="3">
    <source>
        <dbReference type="Proteomes" id="UP000077069"/>
    </source>
</evidence>
<proteinExistence type="predicted"/>
<dbReference type="EMBL" id="KV441554">
    <property type="protein sequence ID" value="OAG03836.1"/>
    <property type="molecule type" value="Genomic_DNA"/>
</dbReference>
<feature type="compositionally biased region" description="Basic and acidic residues" evidence="1">
    <location>
        <begin position="625"/>
        <end position="635"/>
    </location>
</feature>
<dbReference type="OrthoDB" id="3792834at2759"/>
<evidence type="ECO:0000313" key="2">
    <source>
        <dbReference type="EMBL" id="OAG03836.1"/>
    </source>
</evidence>
<reference evidence="2 3" key="1">
    <citation type="submission" date="2016-05" db="EMBL/GenBank/DDBJ databases">
        <title>Comparative analysis of secretome profiles of manganese(II)-oxidizing ascomycete fungi.</title>
        <authorList>
            <consortium name="DOE Joint Genome Institute"/>
            <person name="Zeiner C.A."/>
            <person name="Purvine S.O."/>
            <person name="Zink E.M."/>
            <person name="Wu S."/>
            <person name="Pasa-Tolic L."/>
            <person name="Chaput D.L."/>
            <person name="Haridas S."/>
            <person name="Grigoriev I.V."/>
            <person name="Santelli C.M."/>
            <person name="Hansel C.M."/>
        </authorList>
    </citation>
    <scope>NUCLEOTIDE SEQUENCE [LARGE SCALE GENOMIC DNA]</scope>
    <source>
        <strain evidence="2 3">AP3s5-JAC2a</strain>
    </source>
</reference>